<sequence length="90" mass="9905">MTRHHSCFLPIASYPIPLPPCLGSGGACWQPFSTGGPMGREHLMDPINLCKPQWLVQYVLFTICSSSRVTERARGTMSVLLGLWKCQAAV</sequence>
<accession>A0ABD0M652</accession>
<proteinExistence type="predicted"/>
<evidence type="ECO:0000313" key="1">
    <source>
        <dbReference type="EMBL" id="KAK7506889.1"/>
    </source>
</evidence>
<protein>
    <submittedName>
        <fullName evidence="1">Uncharacterized protein</fullName>
    </submittedName>
</protein>
<dbReference type="Proteomes" id="UP001519460">
    <property type="component" value="Unassembled WGS sequence"/>
</dbReference>
<dbReference type="PROSITE" id="PS51257">
    <property type="entry name" value="PROKAR_LIPOPROTEIN"/>
    <property type="match status" value="1"/>
</dbReference>
<comment type="caution">
    <text evidence="1">The sequence shown here is derived from an EMBL/GenBank/DDBJ whole genome shotgun (WGS) entry which is preliminary data.</text>
</comment>
<reference evidence="1 2" key="1">
    <citation type="journal article" date="2023" name="Sci. Data">
        <title>Genome assembly of the Korean intertidal mud-creeper Batillaria attramentaria.</title>
        <authorList>
            <person name="Patra A.K."/>
            <person name="Ho P.T."/>
            <person name="Jun S."/>
            <person name="Lee S.J."/>
            <person name="Kim Y."/>
            <person name="Won Y.J."/>
        </authorList>
    </citation>
    <scope>NUCLEOTIDE SEQUENCE [LARGE SCALE GENOMIC DNA]</scope>
    <source>
        <strain evidence="1">Wonlab-2016</strain>
    </source>
</reference>
<evidence type="ECO:0000313" key="2">
    <source>
        <dbReference type="Proteomes" id="UP001519460"/>
    </source>
</evidence>
<organism evidence="1 2">
    <name type="scientific">Batillaria attramentaria</name>
    <dbReference type="NCBI Taxonomy" id="370345"/>
    <lineage>
        <taxon>Eukaryota</taxon>
        <taxon>Metazoa</taxon>
        <taxon>Spiralia</taxon>
        <taxon>Lophotrochozoa</taxon>
        <taxon>Mollusca</taxon>
        <taxon>Gastropoda</taxon>
        <taxon>Caenogastropoda</taxon>
        <taxon>Sorbeoconcha</taxon>
        <taxon>Cerithioidea</taxon>
        <taxon>Batillariidae</taxon>
        <taxon>Batillaria</taxon>
    </lineage>
</organism>
<keyword evidence="2" id="KW-1185">Reference proteome</keyword>
<gene>
    <name evidence="1" type="ORF">BaRGS_00001740</name>
</gene>
<dbReference type="EMBL" id="JACVVK020000005">
    <property type="protein sequence ID" value="KAK7506889.1"/>
    <property type="molecule type" value="Genomic_DNA"/>
</dbReference>
<dbReference type="AlphaFoldDB" id="A0ABD0M652"/>
<name>A0ABD0M652_9CAEN</name>